<feature type="region of interest" description="Disordered" evidence="1">
    <location>
        <begin position="117"/>
        <end position="163"/>
    </location>
</feature>
<dbReference type="GO" id="GO:0004672">
    <property type="term" value="F:protein kinase activity"/>
    <property type="evidence" value="ECO:0007669"/>
    <property type="project" value="InterPro"/>
</dbReference>
<gene>
    <name evidence="4" type="ORF">TSOC_005231</name>
</gene>
<dbReference type="OrthoDB" id="4062651at2759"/>
<feature type="domain" description="Serine-threonine/tyrosine-protein kinase catalytic" evidence="3">
    <location>
        <begin position="50"/>
        <end position="95"/>
    </location>
</feature>
<keyword evidence="4" id="KW-0418">Kinase</keyword>
<evidence type="ECO:0000313" key="5">
    <source>
        <dbReference type="Proteomes" id="UP000236333"/>
    </source>
</evidence>
<feature type="signal peptide" evidence="2">
    <location>
        <begin position="1"/>
        <end position="17"/>
    </location>
</feature>
<evidence type="ECO:0000259" key="3">
    <source>
        <dbReference type="Pfam" id="PF07714"/>
    </source>
</evidence>
<keyword evidence="2" id="KW-0732">Signal</keyword>
<proteinExistence type="predicted"/>
<dbReference type="Pfam" id="PF07714">
    <property type="entry name" value="PK_Tyr_Ser-Thr"/>
    <property type="match status" value="1"/>
</dbReference>
<dbReference type="EMBL" id="PGGS01000138">
    <property type="protein sequence ID" value="PNH08260.1"/>
    <property type="molecule type" value="Genomic_DNA"/>
</dbReference>
<protein>
    <submittedName>
        <fullName evidence="4">Putative serine/threonine-protein kinase</fullName>
    </submittedName>
</protein>
<organism evidence="4 5">
    <name type="scientific">Tetrabaena socialis</name>
    <dbReference type="NCBI Taxonomy" id="47790"/>
    <lineage>
        <taxon>Eukaryota</taxon>
        <taxon>Viridiplantae</taxon>
        <taxon>Chlorophyta</taxon>
        <taxon>core chlorophytes</taxon>
        <taxon>Chlorophyceae</taxon>
        <taxon>CS clade</taxon>
        <taxon>Chlamydomonadales</taxon>
        <taxon>Tetrabaenaceae</taxon>
        <taxon>Tetrabaena</taxon>
    </lineage>
</organism>
<comment type="caution">
    <text evidence="4">The sequence shown here is derived from an EMBL/GenBank/DDBJ whole genome shotgun (WGS) entry which is preliminary data.</text>
</comment>
<keyword evidence="4" id="KW-0808">Transferase</keyword>
<sequence>MLLLQVVLARLVGTVRGLAARPLVLAPRVLLTPDPRPWLWARGLTAVQAAVGVVTHGLRPEMPRGTPAPVADLIRACWAAIPEQRPSFTQIEVQLACLLEQARAGRLAAGAAGQAGGLAAASPRPAPAPAPVAGGGGGRGGGAGLVGARPPPGGSGPVGVAAV</sequence>
<dbReference type="AlphaFoldDB" id="A0A2J8A6Z2"/>
<evidence type="ECO:0000256" key="1">
    <source>
        <dbReference type="SAM" id="MobiDB-lite"/>
    </source>
</evidence>
<dbReference type="Gene3D" id="1.10.510.10">
    <property type="entry name" value="Transferase(Phosphotransferase) domain 1"/>
    <property type="match status" value="1"/>
</dbReference>
<name>A0A2J8A6Z2_9CHLO</name>
<keyword evidence="5" id="KW-1185">Reference proteome</keyword>
<dbReference type="SUPFAM" id="SSF56112">
    <property type="entry name" value="Protein kinase-like (PK-like)"/>
    <property type="match status" value="1"/>
</dbReference>
<evidence type="ECO:0000313" key="4">
    <source>
        <dbReference type="EMBL" id="PNH08260.1"/>
    </source>
</evidence>
<feature type="chain" id="PRO_5014473871" evidence="2">
    <location>
        <begin position="18"/>
        <end position="163"/>
    </location>
</feature>
<evidence type="ECO:0000256" key="2">
    <source>
        <dbReference type="SAM" id="SignalP"/>
    </source>
</evidence>
<dbReference type="Proteomes" id="UP000236333">
    <property type="component" value="Unassembled WGS sequence"/>
</dbReference>
<dbReference type="InterPro" id="IPR001245">
    <property type="entry name" value="Ser-Thr/Tyr_kinase_cat_dom"/>
</dbReference>
<reference evidence="4 5" key="1">
    <citation type="journal article" date="2017" name="Mol. Biol. Evol.">
        <title>The 4-celled Tetrabaena socialis nuclear genome reveals the essential components for genetic control of cell number at the origin of multicellularity in the volvocine lineage.</title>
        <authorList>
            <person name="Featherston J."/>
            <person name="Arakaki Y."/>
            <person name="Hanschen E.R."/>
            <person name="Ferris P.J."/>
            <person name="Michod R.E."/>
            <person name="Olson B.J.S.C."/>
            <person name="Nozaki H."/>
            <person name="Durand P.M."/>
        </authorList>
    </citation>
    <scope>NUCLEOTIDE SEQUENCE [LARGE SCALE GENOMIC DNA]</scope>
    <source>
        <strain evidence="4 5">NIES-571</strain>
    </source>
</reference>
<accession>A0A2J8A6Z2</accession>
<dbReference type="InterPro" id="IPR011009">
    <property type="entry name" value="Kinase-like_dom_sf"/>
</dbReference>
<feature type="compositionally biased region" description="Gly residues" evidence="1">
    <location>
        <begin position="133"/>
        <end position="145"/>
    </location>
</feature>